<evidence type="ECO:0000313" key="1">
    <source>
        <dbReference type="EMBL" id="UPQ78554.1"/>
    </source>
</evidence>
<keyword evidence="2" id="KW-1185">Reference proteome</keyword>
<protein>
    <submittedName>
        <fullName evidence="1">DUF4238 domain-containing protein</fullName>
    </submittedName>
</protein>
<dbReference type="Proteomes" id="UP000830583">
    <property type="component" value="Chromosome"/>
</dbReference>
<accession>A0ABY4KDD3</accession>
<sequence length="312" mass="37347">MENKKKQHYVWKEYLRSWCNSKDQIHTYIKSTDKTIISNLTGVVQQRYFYSLEDFTIEEEDNLELLVKNFSNESMLKTNMVLFELYTSYSKSKRLFDNDKIASENKFKIDELLLSLKTNALEDFHSIIENLGSKIMQVKSLNDLAYLDNEDEEFKTMMYLCIQYLRTKKHKNLIEKNIMNFNNVIPKYINLISLLFSQIITSHFLNDKKTRYVLYENLTDVAFITSDQPLLNLSKDNKDQFGFPLLFELFYPINPKIAIMISKIEKYKKYECIKIDESKVNELNEFVFKNSDEFVFSVSENQLEYYKNRFQF</sequence>
<dbReference type="Pfam" id="PF14022">
    <property type="entry name" value="DUF4238"/>
    <property type="match status" value="1"/>
</dbReference>
<reference evidence="1" key="1">
    <citation type="submission" date="2022-04" db="EMBL/GenBank/DDBJ databases">
        <title>Consumption of N2O by Flavobacterium azooxidireducens sp. nov. isolated from Decomposing Leaf Litter of Phragmites australis (Cav.).</title>
        <authorList>
            <person name="Behrendt U."/>
            <person name="Spanner T."/>
            <person name="Augustin J."/>
            <person name="Horn M.A."/>
            <person name="Kolb S."/>
            <person name="Ulrich A."/>
        </authorList>
    </citation>
    <scope>NUCLEOTIDE SEQUENCE</scope>
    <source>
        <strain evidence="1">IGB 4-14</strain>
    </source>
</reference>
<evidence type="ECO:0000313" key="2">
    <source>
        <dbReference type="Proteomes" id="UP000830583"/>
    </source>
</evidence>
<proteinExistence type="predicted"/>
<dbReference type="EMBL" id="CP096205">
    <property type="protein sequence ID" value="UPQ78554.1"/>
    <property type="molecule type" value="Genomic_DNA"/>
</dbReference>
<gene>
    <name evidence="1" type="ORF">M0M57_13105</name>
</gene>
<dbReference type="InterPro" id="IPR025332">
    <property type="entry name" value="DUF4238"/>
</dbReference>
<name>A0ABY4KDD3_9FLAO</name>
<organism evidence="1 2">
    <name type="scientific">Flavobacterium azooxidireducens</name>
    <dbReference type="NCBI Taxonomy" id="1871076"/>
    <lineage>
        <taxon>Bacteria</taxon>
        <taxon>Pseudomonadati</taxon>
        <taxon>Bacteroidota</taxon>
        <taxon>Flavobacteriia</taxon>
        <taxon>Flavobacteriales</taxon>
        <taxon>Flavobacteriaceae</taxon>
        <taxon>Flavobacterium</taxon>
    </lineage>
</organism>
<dbReference type="RefSeq" id="WP_248433478.1">
    <property type="nucleotide sequence ID" value="NZ_CP096205.1"/>
</dbReference>